<gene>
    <name evidence="1" type="ORF">F5544_43345</name>
</gene>
<reference evidence="1 2" key="1">
    <citation type="journal article" date="2019" name="ACS Chem. Biol.">
        <title>Identification and Mobilization of a Cryptic Antibiotic Biosynthesis Gene Locus from a Human-Pathogenic Nocardia Isolate.</title>
        <authorList>
            <person name="Herisse M."/>
            <person name="Ishida K."/>
            <person name="Porter J.L."/>
            <person name="Howden B."/>
            <person name="Hertweck C."/>
            <person name="Stinear T.P."/>
            <person name="Pidot S.J."/>
        </authorList>
    </citation>
    <scope>NUCLEOTIDE SEQUENCE [LARGE SCALE GENOMIC DNA]</scope>
    <source>
        <strain evidence="1 2">AUSMDU00012717</strain>
    </source>
</reference>
<keyword evidence="2" id="KW-1185">Reference proteome</keyword>
<protein>
    <submittedName>
        <fullName evidence="1">Uncharacterized protein</fullName>
    </submittedName>
</protein>
<proteinExistence type="predicted"/>
<name>A0A6G9YTZ1_9NOCA</name>
<sequence>MTTQEYFIEVRRDGRGEWSIVPGAFYRVDSFYDGDKMGKGAAEDALKRLREANPEDEFRLKFRG</sequence>
<evidence type="ECO:0000313" key="1">
    <source>
        <dbReference type="EMBL" id="QIS16476.1"/>
    </source>
</evidence>
<dbReference type="EMBL" id="CP046172">
    <property type="protein sequence ID" value="QIS16476.1"/>
    <property type="molecule type" value="Genomic_DNA"/>
</dbReference>
<evidence type="ECO:0000313" key="2">
    <source>
        <dbReference type="Proteomes" id="UP000503540"/>
    </source>
</evidence>
<dbReference type="Proteomes" id="UP000503540">
    <property type="component" value="Chromosome"/>
</dbReference>
<organism evidence="1 2">
    <name type="scientific">Nocardia arthritidis</name>
    <dbReference type="NCBI Taxonomy" id="228602"/>
    <lineage>
        <taxon>Bacteria</taxon>
        <taxon>Bacillati</taxon>
        <taxon>Actinomycetota</taxon>
        <taxon>Actinomycetes</taxon>
        <taxon>Mycobacteriales</taxon>
        <taxon>Nocardiaceae</taxon>
        <taxon>Nocardia</taxon>
    </lineage>
</organism>
<dbReference type="KEGG" id="nah:F5544_43345"/>
<accession>A0A6G9YTZ1</accession>
<dbReference type="AlphaFoldDB" id="A0A6G9YTZ1"/>
<dbReference type="RefSeq" id="WP_167478541.1">
    <property type="nucleotide sequence ID" value="NZ_CP046172.1"/>
</dbReference>